<evidence type="ECO:0000256" key="1">
    <source>
        <dbReference type="SAM" id="MobiDB-lite"/>
    </source>
</evidence>
<dbReference type="STRING" id="1489064.WH96_09435"/>
<evidence type="ECO:0000313" key="2">
    <source>
        <dbReference type="EMBL" id="KLN60708.1"/>
    </source>
</evidence>
<dbReference type="PANTHER" id="PTHR42110">
    <property type="entry name" value="L-ASPARAGINASE, PUTATIVE (AFU_ORTHOLOGUE AFUA_3G11890)-RELATED"/>
    <property type="match status" value="1"/>
</dbReference>
<dbReference type="PATRIC" id="fig|1489064.4.peg.3170"/>
<dbReference type="Proteomes" id="UP000035444">
    <property type="component" value="Unassembled WGS sequence"/>
</dbReference>
<proteinExistence type="predicted"/>
<gene>
    <name evidence="2" type="ORF">WH96_09435</name>
</gene>
<keyword evidence="3" id="KW-1185">Reference proteome</keyword>
<protein>
    <submittedName>
        <fullName evidence="2">L-asparaginase II</fullName>
    </submittedName>
</protein>
<organism evidence="2 3">
    <name type="scientific">Kiloniella spongiae</name>
    <dbReference type="NCBI Taxonomy" id="1489064"/>
    <lineage>
        <taxon>Bacteria</taxon>
        <taxon>Pseudomonadati</taxon>
        <taxon>Pseudomonadota</taxon>
        <taxon>Alphaproteobacteria</taxon>
        <taxon>Rhodospirillales</taxon>
        <taxon>Kiloniellaceae</taxon>
        <taxon>Kiloniella</taxon>
    </lineage>
</organism>
<feature type="compositionally biased region" description="Low complexity" evidence="1">
    <location>
        <begin position="7"/>
        <end position="18"/>
    </location>
</feature>
<sequence length="350" mass="37535">MSDLTKNNNSSSNEGQNNPIMVEVTRGNMVESIHRASYAVVDTDGKVVLSGGDYEKVTYGRSAIKCMQALPLIESGAADAFNLTDAEISIACASHDGQPEHVETVKKWLEKIGCTEEDLECGSHLPYHIPSMVDLLKSGGSESTLHNNCSGKHTGFLTVCKQLGYDLKGYVKYEHPLQQNILGAMETMCGMDLGDAPRGVDGCGIPVIGVPLANIALAMARFADPSDQPETRQEACQRINKAIAAEPFMIAGSDRFCTKIVEATKGRALIKTGAEGVYTGIIPELGLGIALKADDGVTRSAETVIGMILKHLKIIDDATAQEMKDVLEPPLFNRAGIQVGQVRAAQNVRF</sequence>
<name>A0A0H2MEB6_9PROT</name>
<dbReference type="EMBL" id="LAQL01000006">
    <property type="protein sequence ID" value="KLN60708.1"/>
    <property type="molecule type" value="Genomic_DNA"/>
</dbReference>
<comment type="caution">
    <text evidence="2">The sequence shown here is derived from an EMBL/GenBank/DDBJ whole genome shotgun (WGS) entry which is preliminary data.</text>
</comment>
<dbReference type="PANTHER" id="PTHR42110:SF1">
    <property type="entry name" value="L-ASPARAGINASE, PUTATIVE (AFU_ORTHOLOGUE AFUA_3G11890)-RELATED"/>
    <property type="match status" value="1"/>
</dbReference>
<dbReference type="RefSeq" id="WP_047763922.1">
    <property type="nucleotide sequence ID" value="NZ_LAQL01000006.1"/>
</dbReference>
<dbReference type="AlphaFoldDB" id="A0A0H2MEB6"/>
<evidence type="ECO:0000313" key="3">
    <source>
        <dbReference type="Proteomes" id="UP000035444"/>
    </source>
</evidence>
<feature type="region of interest" description="Disordered" evidence="1">
    <location>
        <begin position="1"/>
        <end position="20"/>
    </location>
</feature>
<dbReference type="Pfam" id="PF06089">
    <property type="entry name" value="Asparaginase_II"/>
    <property type="match status" value="1"/>
</dbReference>
<dbReference type="InterPro" id="IPR010349">
    <property type="entry name" value="Asparaginase_II"/>
</dbReference>
<accession>A0A0H2MEB6</accession>
<reference evidence="2 3" key="1">
    <citation type="submission" date="2015-03" db="EMBL/GenBank/DDBJ databases">
        <title>Genome Sequence of Kiloniella spongiae MEBiC09566, isolated from a marine sponge.</title>
        <authorList>
            <person name="Shao Z."/>
            <person name="Wang L."/>
            <person name="Li X."/>
        </authorList>
    </citation>
    <scope>NUCLEOTIDE SEQUENCE [LARGE SCALE GENOMIC DNA]</scope>
    <source>
        <strain evidence="2 3">MEBiC09566</strain>
    </source>
</reference>